<dbReference type="CDD" id="cd04182">
    <property type="entry name" value="GT_2_like_f"/>
    <property type="match status" value="1"/>
</dbReference>
<feature type="domain" description="MobA-like NTP transferase" evidence="1">
    <location>
        <begin position="17"/>
        <end position="174"/>
    </location>
</feature>
<evidence type="ECO:0000259" key="1">
    <source>
        <dbReference type="Pfam" id="PF12804"/>
    </source>
</evidence>
<evidence type="ECO:0000313" key="2">
    <source>
        <dbReference type="EMBL" id="CAG37793.1"/>
    </source>
</evidence>
<dbReference type="GO" id="GO:0016779">
    <property type="term" value="F:nucleotidyltransferase activity"/>
    <property type="evidence" value="ECO:0007669"/>
    <property type="project" value="UniProtKB-ARBA"/>
</dbReference>
<gene>
    <name evidence="2" type="ordered locus">DP3064</name>
</gene>
<dbReference type="SUPFAM" id="SSF53448">
    <property type="entry name" value="Nucleotide-diphospho-sugar transferases"/>
    <property type="match status" value="1"/>
</dbReference>
<proteinExistence type="predicted"/>
<sequence length="207" mass="23042">MWPGVSMRRGSMPELDAIIPAAGFSRRMGTNKLLLPLGGKTLLEVFLDAFPYHLFRSVFLIYADDQVAGCAGSYPLHLVRNSHPERGQSYSVRLGLELSRAQDGFLFAVADQPCLRPASIERMVALFSRDKSRIVRPEVAGKPRNPVIFPASLGPQLLALEGDEGGRQVIRAHPHLLCSLEFSDSAEFVDIDTPERYQQLLAEWPRL</sequence>
<name>Q6AIN7_DESPS</name>
<dbReference type="Gene3D" id="3.90.550.10">
    <property type="entry name" value="Spore Coat Polysaccharide Biosynthesis Protein SpsA, Chain A"/>
    <property type="match status" value="1"/>
</dbReference>
<keyword evidence="3" id="KW-1185">Reference proteome</keyword>
<dbReference type="eggNOG" id="COG2068">
    <property type="taxonomic scope" value="Bacteria"/>
</dbReference>
<dbReference type="InterPro" id="IPR025877">
    <property type="entry name" value="MobA-like_NTP_Trfase"/>
</dbReference>
<evidence type="ECO:0000313" key="3">
    <source>
        <dbReference type="Proteomes" id="UP000000602"/>
    </source>
</evidence>
<dbReference type="KEGG" id="dps:DP3064"/>
<dbReference type="Proteomes" id="UP000000602">
    <property type="component" value="Chromosome"/>
</dbReference>
<dbReference type="InterPro" id="IPR029044">
    <property type="entry name" value="Nucleotide-diphossugar_trans"/>
</dbReference>
<dbReference type="PANTHER" id="PTHR43777:SF1">
    <property type="entry name" value="MOLYBDENUM COFACTOR CYTIDYLYLTRANSFERASE"/>
    <property type="match status" value="1"/>
</dbReference>
<dbReference type="InterPro" id="IPR017696">
    <property type="entry name" value="Mo_hydrolase_YgfJ"/>
</dbReference>
<dbReference type="AlphaFoldDB" id="Q6AIN7"/>
<organism evidence="2 3">
    <name type="scientific">Desulfotalea psychrophila (strain LSv54 / DSM 12343)</name>
    <dbReference type="NCBI Taxonomy" id="177439"/>
    <lineage>
        <taxon>Bacteria</taxon>
        <taxon>Pseudomonadati</taxon>
        <taxon>Thermodesulfobacteriota</taxon>
        <taxon>Desulfobulbia</taxon>
        <taxon>Desulfobulbales</taxon>
        <taxon>Desulfocapsaceae</taxon>
        <taxon>Desulfotalea</taxon>
    </lineage>
</organism>
<dbReference type="HOGENOM" id="CLU_061980_1_0_7"/>
<dbReference type="STRING" id="177439.DP3064"/>
<protein>
    <recommendedName>
        <fullName evidence="1">MobA-like NTP transferase domain-containing protein</fullName>
    </recommendedName>
</protein>
<dbReference type="Pfam" id="PF12804">
    <property type="entry name" value="NTP_transf_3"/>
    <property type="match status" value="1"/>
</dbReference>
<dbReference type="PANTHER" id="PTHR43777">
    <property type="entry name" value="MOLYBDENUM COFACTOR CYTIDYLYLTRANSFERASE"/>
    <property type="match status" value="1"/>
</dbReference>
<reference evidence="3" key="1">
    <citation type="journal article" date="2004" name="Environ. Microbiol.">
        <title>The genome of Desulfotalea psychrophila, a sulfate-reducing bacterium from permanently cold Arctic sediments.</title>
        <authorList>
            <person name="Rabus R."/>
            <person name="Ruepp A."/>
            <person name="Frickey T."/>
            <person name="Rattei T."/>
            <person name="Fartmann B."/>
            <person name="Stark M."/>
            <person name="Bauer M."/>
            <person name="Zibat A."/>
            <person name="Lombardot T."/>
            <person name="Becker I."/>
            <person name="Amann J."/>
            <person name="Gellner K."/>
            <person name="Teeling H."/>
            <person name="Leuschner W.D."/>
            <person name="Gloeckner F.-O."/>
            <person name="Lupas A.N."/>
            <person name="Amann R."/>
            <person name="Klenk H.-P."/>
        </authorList>
    </citation>
    <scope>NUCLEOTIDE SEQUENCE [LARGE SCALE GENOMIC DNA]</scope>
    <source>
        <strain evidence="3">DSM 12343 / LSv54</strain>
    </source>
</reference>
<dbReference type="EMBL" id="CR522870">
    <property type="protein sequence ID" value="CAG37793.1"/>
    <property type="molecule type" value="Genomic_DNA"/>
</dbReference>
<accession>Q6AIN7</accession>
<dbReference type="NCBIfam" id="TIGR03310">
    <property type="entry name" value="matur_MocA_YgfJ"/>
    <property type="match status" value="1"/>
</dbReference>